<keyword evidence="3" id="KW-1185">Reference proteome</keyword>
<dbReference type="Proteomes" id="UP001265746">
    <property type="component" value="Unassembled WGS sequence"/>
</dbReference>
<comment type="caution">
    <text evidence="2">The sequence shown here is derived from an EMBL/GenBank/DDBJ whole genome shotgun (WGS) entry which is preliminary data.</text>
</comment>
<gene>
    <name evidence="2" type="ORF">N8I77_001256</name>
</gene>
<name>A0AAD9SQK0_PHOAM</name>
<dbReference type="AlphaFoldDB" id="A0AAD9SQK0"/>
<feature type="compositionally biased region" description="Pro residues" evidence="1">
    <location>
        <begin position="73"/>
        <end position="90"/>
    </location>
</feature>
<sequence length="284" mass="31546">MFPFNNIPTVLAWVYPLISPLPPKLKRKRAISDLRSCIAQHPARATRRSELPPVSEPSGNPILTIPSKSSRPAPFPAGLPDPLRCQPPFPARKRRASRSRRRRAGFTKEEKAMLQHQLPVIAEEAHGDHGPVYELDASSQESVSSIVSVFELDASIQGSLSSIDPVYELEDTSSDNVSEASLPSIVVSDYEPIIETNRQLKQENQQMCAFLQEIITRDIIVKEQLDRARGECKAASAALNLLWELVKSNFDGSEHVATPAQIVEFLSTREIHDIPRLLQSGMKA</sequence>
<reference evidence="2" key="1">
    <citation type="submission" date="2023-06" db="EMBL/GenBank/DDBJ databases">
        <authorList>
            <person name="Noh H."/>
        </authorList>
    </citation>
    <scope>NUCLEOTIDE SEQUENCE</scope>
    <source>
        <strain evidence="2">DUCC20226</strain>
    </source>
</reference>
<proteinExistence type="predicted"/>
<evidence type="ECO:0000313" key="2">
    <source>
        <dbReference type="EMBL" id="KAK2614426.1"/>
    </source>
</evidence>
<protein>
    <submittedName>
        <fullName evidence="2">Uncharacterized protein</fullName>
    </submittedName>
</protein>
<organism evidence="2 3">
    <name type="scientific">Phomopsis amygdali</name>
    <name type="common">Fusicoccum amygdali</name>
    <dbReference type="NCBI Taxonomy" id="1214568"/>
    <lineage>
        <taxon>Eukaryota</taxon>
        <taxon>Fungi</taxon>
        <taxon>Dikarya</taxon>
        <taxon>Ascomycota</taxon>
        <taxon>Pezizomycotina</taxon>
        <taxon>Sordariomycetes</taxon>
        <taxon>Sordariomycetidae</taxon>
        <taxon>Diaporthales</taxon>
        <taxon>Diaporthaceae</taxon>
        <taxon>Diaporthe</taxon>
    </lineage>
</organism>
<evidence type="ECO:0000256" key="1">
    <source>
        <dbReference type="SAM" id="MobiDB-lite"/>
    </source>
</evidence>
<dbReference type="EMBL" id="JAUJFL010000001">
    <property type="protein sequence ID" value="KAK2614426.1"/>
    <property type="molecule type" value="Genomic_DNA"/>
</dbReference>
<evidence type="ECO:0000313" key="3">
    <source>
        <dbReference type="Proteomes" id="UP001265746"/>
    </source>
</evidence>
<accession>A0AAD9SQK0</accession>
<feature type="compositionally biased region" description="Basic residues" evidence="1">
    <location>
        <begin position="91"/>
        <end position="105"/>
    </location>
</feature>
<feature type="region of interest" description="Disordered" evidence="1">
    <location>
        <begin position="42"/>
        <end position="108"/>
    </location>
</feature>